<dbReference type="Pfam" id="PF00326">
    <property type="entry name" value="Peptidase_S9"/>
    <property type="match status" value="1"/>
</dbReference>
<gene>
    <name evidence="8" type="ORF">H8K36_04830</name>
</gene>
<dbReference type="Proteomes" id="UP000627446">
    <property type="component" value="Unassembled WGS sequence"/>
</dbReference>
<name>A0A923HN16_9BURK</name>
<dbReference type="AlphaFoldDB" id="A0A923HN16"/>
<keyword evidence="4" id="KW-0378">Hydrolase</keyword>
<dbReference type="EMBL" id="JACOFZ010000001">
    <property type="protein sequence ID" value="MBC3880688.1"/>
    <property type="molecule type" value="Genomic_DNA"/>
</dbReference>
<comment type="catalytic activity">
    <reaction evidence="1">
        <text>Hydrolysis of Pro-|-Xaa &gt;&gt; Ala-|-Xaa in oligopeptides.</text>
        <dbReference type="EC" id="3.4.21.26"/>
    </reaction>
</comment>
<sequence length="723" mass="79664">MTYSITRRQLISYGIAASFTPSLAIAGSQIRRQSTLNLPPKARISEVTDQYWGVSVTDPYRWMEAQPKTAEWENWLKAQDVYAREILAAMPEQKSILKRLEYYSSDVDQLRYVMPAGGKLFIYKSLKGEQTYKVFMRDSATSSDQLLIDPSVGRSPSEAPASLDFFSPAPNGKHIAYGISIGGSEKSTVFIKDIASGSSVEITSLFSRGTGWSADGKYFFYFRVREDAVATNADFTLHSSCWMHELGTNPKNDLEVLRAGQTPDGASMPDDLPMVTGAVGSEWVLGLCVLNEFDINLVYVAKAVDLYAGKPQWRQIAGKEDGIKDVELHGDHVYVLAKGKQSNGEIIKIKAAKENINTGKVVLAASDRVLNSMSCARDGIYVIDLHHGKAGLHRIASNDQVQAVKLPQTGSVWGLYTAADEAGAWYNMDELSSPGITYKVDARDLSSRRYDFVRPSARDFSAYTTTRIQAPSRDGVKVPLDILHHRSIQLNRRNPVLMIAYGAYGDMLDPGFNPKNMAFLDAGGVIVYAHVRGGGELGRSWHEAGKKARKHNTWRDAIDSAEHLIKLGWTNKKHLALWGTSAGGIMVGRAITERPDLFAAAIGEVGIFNALRFELTPNGAGNDAEFGTIKKEDEFHALLNMDAYHALKDGVRYPACMLLTGANDMRVEPWQVGKFAARLQAASTHAPGAILRVDYESGHFAASRKKGLEKTADIFYFVLHSTK</sequence>
<evidence type="ECO:0000256" key="5">
    <source>
        <dbReference type="ARBA" id="ARBA00022825"/>
    </source>
</evidence>
<dbReference type="PRINTS" id="PR00862">
    <property type="entry name" value="PROLIGOPTASE"/>
</dbReference>
<dbReference type="PANTHER" id="PTHR42881">
    <property type="entry name" value="PROLYL ENDOPEPTIDASE"/>
    <property type="match status" value="1"/>
</dbReference>
<keyword evidence="5" id="KW-0720">Serine protease</keyword>
<dbReference type="SUPFAM" id="SSF53474">
    <property type="entry name" value="alpha/beta-Hydrolases"/>
    <property type="match status" value="1"/>
</dbReference>
<organism evidence="8 9">
    <name type="scientific">Undibacterium nitidum</name>
    <dbReference type="NCBI Taxonomy" id="2762298"/>
    <lineage>
        <taxon>Bacteria</taxon>
        <taxon>Pseudomonadati</taxon>
        <taxon>Pseudomonadota</taxon>
        <taxon>Betaproteobacteria</taxon>
        <taxon>Burkholderiales</taxon>
        <taxon>Oxalobacteraceae</taxon>
        <taxon>Undibacterium</taxon>
    </lineage>
</organism>
<dbReference type="GO" id="GO:0006508">
    <property type="term" value="P:proteolysis"/>
    <property type="evidence" value="ECO:0007669"/>
    <property type="project" value="UniProtKB-KW"/>
</dbReference>
<evidence type="ECO:0000259" key="7">
    <source>
        <dbReference type="Pfam" id="PF02897"/>
    </source>
</evidence>
<dbReference type="RefSeq" id="WP_186914826.1">
    <property type="nucleotide sequence ID" value="NZ_JACOFZ010000001.1"/>
</dbReference>
<evidence type="ECO:0000256" key="3">
    <source>
        <dbReference type="ARBA" id="ARBA00022670"/>
    </source>
</evidence>
<dbReference type="InterPro" id="IPR051167">
    <property type="entry name" value="Prolyl_oligopep/macrocyclase"/>
</dbReference>
<dbReference type="GO" id="GO:0070012">
    <property type="term" value="F:oligopeptidase activity"/>
    <property type="evidence" value="ECO:0007669"/>
    <property type="project" value="TreeGrafter"/>
</dbReference>
<reference evidence="8" key="1">
    <citation type="submission" date="2020-08" db="EMBL/GenBank/DDBJ databases">
        <title>Novel species isolated from subtropical streams in China.</title>
        <authorList>
            <person name="Lu H."/>
        </authorList>
    </citation>
    <scope>NUCLEOTIDE SEQUENCE</scope>
    <source>
        <strain evidence="8">LX22W</strain>
    </source>
</reference>
<dbReference type="InterPro" id="IPR002470">
    <property type="entry name" value="Peptidase_S9A"/>
</dbReference>
<dbReference type="GO" id="GO:0005829">
    <property type="term" value="C:cytosol"/>
    <property type="evidence" value="ECO:0007669"/>
    <property type="project" value="TreeGrafter"/>
</dbReference>
<evidence type="ECO:0000259" key="6">
    <source>
        <dbReference type="Pfam" id="PF00326"/>
    </source>
</evidence>
<proteinExistence type="predicted"/>
<evidence type="ECO:0000256" key="4">
    <source>
        <dbReference type="ARBA" id="ARBA00022801"/>
    </source>
</evidence>
<dbReference type="GO" id="GO:0004252">
    <property type="term" value="F:serine-type endopeptidase activity"/>
    <property type="evidence" value="ECO:0007669"/>
    <property type="project" value="UniProtKB-EC"/>
</dbReference>
<evidence type="ECO:0000256" key="1">
    <source>
        <dbReference type="ARBA" id="ARBA00001070"/>
    </source>
</evidence>
<evidence type="ECO:0000313" key="8">
    <source>
        <dbReference type="EMBL" id="MBC3880688.1"/>
    </source>
</evidence>
<dbReference type="SUPFAM" id="SSF50993">
    <property type="entry name" value="Peptidase/esterase 'gauge' domain"/>
    <property type="match status" value="1"/>
</dbReference>
<dbReference type="Gene3D" id="2.130.10.120">
    <property type="entry name" value="Prolyl oligopeptidase, N-terminal domain"/>
    <property type="match status" value="1"/>
</dbReference>
<dbReference type="InterPro" id="IPR001375">
    <property type="entry name" value="Peptidase_S9_cat"/>
</dbReference>
<dbReference type="InterPro" id="IPR029058">
    <property type="entry name" value="AB_hydrolase_fold"/>
</dbReference>
<evidence type="ECO:0000256" key="2">
    <source>
        <dbReference type="ARBA" id="ARBA00011897"/>
    </source>
</evidence>
<dbReference type="InterPro" id="IPR023302">
    <property type="entry name" value="Pept_S9A_N"/>
</dbReference>
<evidence type="ECO:0000313" key="9">
    <source>
        <dbReference type="Proteomes" id="UP000627446"/>
    </source>
</evidence>
<feature type="domain" description="Peptidase S9A N-terminal" evidence="7">
    <location>
        <begin position="39"/>
        <end position="444"/>
    </location>
</feature>
<dbReference type="PANTHER" id="PTHR42881:SF2">
    <property type="entry name" value="PROLYL ENDOPEPTIDASE"/>
    <property type="match status" value="1"/>
</dbReference>
<accession>A0A923HN16</accession>
<keyword evidence="3" id="KW-0645">Protease</keyword>
<feature type="domain" description="Peptidase S9 prolyl oligopeptidase catalytic" evidence="6">
    <location>
        <begin position="512"/>
        <end position="721"/>
    </location>
</feature>
<comment type="caution">
    <text evidence="8">The sequence shown here is derived from an EMBL/GenBank/DDBJ whole genome shotgun (WGS) entry which is preliminary data.</text>
</comment>
<dbReference type="Gene3D" id="3.40.50.1820">
    <property type="entry name" value="alpha/beta hydrolase"/>
    <property type="match status" value="1"/>
</dbReference>
<dbReference type="Pfam" id="PF02897">
    <property type="entry name" value="Peptidase_S9_N"/>
    <property type="match status" value="1"/>
</dbReference>
<dbReference type="EC" id="3.4.21.26" evidence="2"/>
<keyword evidence="9" id="KW-1185">Reference proteome</keyword>
<protein>
    <recommendedName>
        <fullName evidence="2">prolyl oligopeptidase</fullName>
        <ecNumber evidence="2">3.4.21.26</ecNumber>
    </recommendedName>
</protein>